<keyword evidence="8" id="KW-1185">Reference proteome</keyword>
<feature type="transmembrane region" description="Helical" evidence="5">
    <location>
        <begin position="6"/>
        <end position="27"/>
    </location>
</feature>
<feature type="transmembrane region" description="Helical" evidence="5">
    <location>
        <begin position="238"/>
        <end position="256"/>
    </location>
</feature>
<gene>
    <name evidence="7" type="ORF">CWI38_0220p0030</name>
</gene>
<keyword evidence="4 5" id="KW-0472">Membrane</keyword>
<feature type="transmembrane region" description="Helical" evidence="5">
    <location>
        <begin position="292"/>
        <end position="310"/>
    </location>
</feature>
<feature type="transmembrane region" description="Helical" evidence="5">
    <location>
        <begin position="106"/>
        <end position="129"/>
    </location>
</feature>
<reference evidence="7 8" key="1">
    <citation type="submission" date="2017-12" db="EMBL/GenBank/DDBJ databases">
        <authorList>
            <person name="Pombert J.-F."/>
            <person name="Haag K.L."/>
            <person name="Ebert D."/>
        </authorList>
    </citation>
    <scope>NUCLEOTIDE SEQUENCE [LARGE SCALE GENOMIC DNA]</scope>
    <source>
        <strain evidence="7">IL-G-3</strain>
    </source>
</reference>
<feature type="transmembrane region" description="Helical" evidence="5">
    <location>
        <begin position="200"/>
        <end position="218"/>
    </location>
</feature>
<comment type="caution">
    <text evidence="7">The sequence shown here is derived from an EMBL/GenBank/DDBJ whole genome shotgun (WGS) entry which is preliminary data.</text>
</comment>
<evidence type="ECO:0000256" key="3">
    <source>
        <dbReference type="ARBA" id="ARBA00022989"/>
    </source>
</evidence>
<sequence length="315" mass="35645">MYKSTLTIISCIILYYTISLTLSFFTYHVLSSKQYNFRFPLFITSMQNLIHFLMATLVTLIITKKPPPLTLTLPNITTYLTTTIPCAFTASLDIGISSYSLRIVSLAFYTMVKSSAPVFVLLSGFVFGVEEPSIKTFLTIFTIGSGIFLTTLTNTSFDKYGFFLISFASFMAGFRWAFVQFLIEKKKLQKNNILNTIRDLCLPICLLLLSLSLIFEGYTNIFTSEFFNTPNAIKKNVMVILGSGVLSFCLLCSEFLLVSYTSVVFLSVSGIFKELVIVFYSVCRKEVTMSRINYGGLFVSMVGMLMYNYCRKRQP</sequence>
<keyword evidence="3 5" id="KW-1133">Transmembrane helix</keyword>
<dbReference type="Proteomes" id="UP000292282">
    <property type="component" value="Unassembled WGS sequence"/>
</dbReference>
<evidence type="ECO:0000256" key="5">
    <source>
        <dbReference type="SAM" id="Phobius"/>
    </source>
</evidence>
<comment type="subcellular location">
    <subcellularLocation>
        <location evidence="1">Membrane</location>
        <topology evidence="1">Multi-pass membrane protein</topology>
    </subcellularLocation>
</comment>
<dbReference type="PANTHER" id="PTHR11132">
    <property type="entry name" value="SOLUTE CARRIER FAMILY 35"/>
    <property type="match status" value="1"/>
</dbReference>
<dbReference type="EMBL" id="PITK01000220">
    <property type="protein sequence ID" value="TBU19110.1"/>
    <property type="molecule type" value="Genomic_DNA"/>
</dbReference>
<proteinExistence type="predicted"/>
<dbReference type="InterPro" id="IPR004853">
    <property type="entry name" value="Sugar_P_trans_dom"/>
</dbReference>
<dbReference type="STRING" id="1176355.A0A4Q9LZE3"/>
<organism evidence="7 8">
    <name type="scientific">Hamiltosporidium tvaerminnensis</name>
    <dbReference type="NCBI Taxonomy" id="1176355"/>
    <lineage>
        <taxon>Eukaryota</taxon>
        <taxon>Fungi</taxon>
        <taxon>Fungi incertae sedis</taxon>
        <taxon>Microsporidia</taxon>
        <taxon>Dubosqiidae</taxon>
        <taxon>Hamiltosporidium</taxon>
    </lineage>
</organism>
<evidence type="ECO:0000256" key="2">
    <source>
        <dbReference type="ARBA" id="ARBA00022692"/>
    </source>
</evidence>
<feature type="transmembrane region" description="Helical" evidence="5">
    <location>
        <begin position="136"/>
        <end position="154"/>
    </location>
</feature>
<dbReference type="GO" id="GO:0016020">
    <property type="term" value="C:membrane"/>
    <property type="evidence" value="ECO:0007669"/>
    <property type="project" value="UniProtKB-SubCell"/>
</dbReference>
<dbReference type="VEuPathDB" id="MicrosporidiaDB:CWI38_0220p0030"/>
<dbReference type="AlphaFoldDB" id="A0A4Q9LZE3"/>
<dbReference type="OrthoDB" id="18894at2759"/>
<evidence type="ECO:0000256" key="1">
    <source>
        <dbReference type="ARBA" id="ARBA00004141"/>
    </source>
</evidence>
<feature type="transmembrane region" description="Helical" evidence="5">
    <location>
        <begin position="39"/>
        <end position="62"/>
    </location>
</feature>
<protein>
    <submittedName>
        <fullName evidence="7">Putative sugar phosphate/phosphate translocator</fullName>
    </submittedName>
</protein>
<evidence type="ECO:0000313" key="7">
    <source>
        <dbReference type="EMBL" id="TBU19110.1"/>
    </source>
</evidence>
<name>A0A4Q9LZE3_9MICR</name>
<feature type="transmembrane region" description="Helical" evidence="5">
    <location>
        <begin position="160"/>
        <end position="179"/>
    </location>
</feature>
<keyword evidence="2 5" id="KW-0812">Transmembrane</keyword>
<accession>A0A4Q9LZE3</accession>
<feature type="domain" description="Sugar phosphate transporter" evidence="6">
    <location>
        <begin position="9"/>
        <end position="308"/>
    </location>
</feature>
<evidence type="ECO:0000256" key="4">
    <source>
        <dbReference type="ARBA" id="ARBA00023136"/>
    </source>
</evidence>
<evidence type="ECO:0000259" key="6">
    <source>
        <dbReference type="Pfam" id="PF03151"/>
    </source>
</evidence>
<dbReference type="Pfam" id="PF03151">
    <property type="entry name" value="TPT"/>
    <property type="match status" value="1"/>
</dbReference>
<evidence type="ECO:0000313" key="8">
    <source>
        <dbReference type="Proteomes" id="UP000292282"/>
    </source>
</evidence>
<feature type="transmembrane region" description="Helical" evidence="5">
    <location>
        <begin position="263"/>
        <end position="280"/>
    </location>
</feature>
<dbReference type="InterPro" id="IPR050186">
    <property type="entry name" value="TPT_transporter"/>
</dbReference>